<evidence type="ECO:0000256" key="1">
    <source>
        <dbReference type="SAM" id="Phobius"/>
    </source>
</evidence>
<feature type="transmembrane region" description="Helical" evidence="1">
    <location>
        <begin position="254"/>
        <end position="276"/>
    </location>
</feature>
<evidence type="ECO:0000259" key="4">
    <source>
        <dbReference type="Pfam" id="PF17910"/>
    </source>
</evidence>
<dbReference type="Pfam" id="PF17910">
    <property type="entry name" value="FeoB_Cyto"/>
    <property type="match status" value="1"/>
</dbReference>
<feature type="domain" description="Ferrous iron transport protein B C-terminal" evidence="2">
    <location>
        <begin position="286"/>
        <end position="336"/>
    </location>
</feature>
<keyword evidence="1" id="KW-1133">Transmembrane helix</keyword>
<dbReference type="InterPro" id="IPR050860">
    <property type="entry name" value="FeoB_GTPase"/>
</dbReference>
<evidence type="ECO:0000313" key="5">
    <source>
        <dbReference type="EMBL" id="TES84327.1"/>
    </source>
</evidence>
<proteinExistence type="predicted"/>
<feature type="transmembrane region" description="Helical" evidence="1">
    <location>
        <begin position="282"/>
        <end position="303"/>
    </location>
</feature>
<dbReference type="AlphaFoldDB" id="A0A523QG49"/>
<feature type="domain" description="FeoB cytosolic helical" evidence="4">
    <location>
        <begin position="6"/>
        <end position="77"/>
    </location>
</feature>
<reference evidence="5 6" key="1">
    <citation type="submission" date="2019-03" db="EMBL/GenBank/DDBJ databases">
        <title>Metabolic potential of uncultured bacteria and archaea associated with petroleum seepage in deep-sea sediments.</title>
        <authorList>
            <person name="Dong X."/>
            <person name="Hubert C."/>
        </authorList>
    </citation>
    <scope>NUCLEOTIDE SEQUENCE [LARGE SCALE GENOMIC DNA]</scope>
    <source>
        <strain evidence="5">E44_bin92</strain>
    </source>
</reference>
<dbReference type="InterPro" id="IPR011642">
    <property type="entry name" value="Gate_dom"/>
</dbReference>
<dbReference type="Pfam" id="PF07670">
    <property type="entry name" value="Gate"/>
    <property type="match status" value="2"/>
</dbReference>
<gene>
    <name evidence="5" type="ORF">E3J95_06815</name>
</gene>
<dbReference type="EMBL" id="SOKU01000336">
    <property type="protein sequence ID" value="TES84327.1"/>
    <property type="molecule type" value="Genomic_DNA"/>
</dbReference>
<evidence type="ECO:0000313" key="6">
    <source>
        <dbReference type="Proteomes" id="UP000320781"/>
    </source>
</evidence>
<dbReference type="PANTHER" id="PTHR43185:SF1">
    <property type="entry name" value="FE(2+) TRANSPORTER FEOB"/>
    <property type="match status" value="1"/>
</dbReference>
<name>A0A523QG49_UNCAE</name>
<organism evidence="5 6">
    <name type="scientific">Aerophobetes bacterium</name>
    <dbReference type="NCBI Taxonomy" id="2030807"/>
    <lineage>
        <taxon>Bacteria</taxon>
        <taxon>Candidatus Aerophobota</taxon>
    </lineage>
</organism>
<comment type="caution">
    <text evidence="5">The sequence shown here is derived from an EMBL/GenBank/DDBJ whole genome shotgun (WGS) entry which is preliminary data.</text>
</comment>
<dbReference type="GO" id="GO:0015093">
    <property type="term" value="F:ferrous iron transmembrane transporter activity"/>
    <property type="evidence" value="ECO:0007669"/>
    <property type="project" value="InterPro"/>
</dbReference>
<accession>A0A523QG49</accession>
<dbReference type="InterPro" id="IPR041069">
    <property type="entry name" value="FeoB_Cyto"/>
</dbReference>
<protein>
    <submittedName>
        <fullName evidence="5">Ferrous iron transporter B</fullName>
    </submittedName>
</protein>
<dbReference type="Proteomes" id="UP000320781">
    <property type="component" value="Unassembled WGS sequence"/>
</dbReference>
<feature type="transmembrane region" description="Helical" evidence="1">
    <location>
        <begin position="450"/>
        <end position="471"/>
    </location>
</feature>
<feature type="transmembrane region" description="Helical" evidence="1">
    <location>
        <begin position="110"/>
        <end position="135"/>
    </location>
</feature>
<dbReference type="Pfam" id="PF07664">
    <property type="entry name" value="FeoB_C"/>
    <property type="match status" value="1"/>
</dbReference>
<keyword evidence="1" id="KW-0472">Membrane</keyword>
<dbReference type="PANTHER" id="PTHR43185">
    <property type="entry name" value="FERROUS IRON TRANSPORT PROTEIN B"/>
    <property type="match status" value="1"/>
</dbReference>
<evidence type="ECO:0000259" key="3">
    <source>
        <dbReference type="Pfam" id="PF07670"/>
    </source>
</evidence>
<evidence type="ECO:0000259" key="2">
    <source>
        <dbReference type="Pfam" id="PF07664"/>
    </source>
</evidence>
<sequence length="472" mass="52303">MEIQFEPRIEKTIKIIEERTGLARWQVILGLEGNKDFRKKIPFDILRESTREVEKDHKESIELIMLKARFGQAGSVATLAQQVHHRHPTLLEKLGDATVKPITGIPIAVGVLWGMFKLFITAAGFITDVIMVPFFEGPYDTFVRSTVTRIFPSGFVHHMLLGAPGAGYLESLGVLTTGIFVPIGIVLPAVLVFYIILSLLEDLGYLPRLAVLVDTVFHRMGLHGYSIVPVIMSFGCNIPGVMATRVLSSHKQRFMMLTMLGVSIPCMAQTAVVLTIVGPFGLGWVALIYLILMSIFVGMGALLNRLIRGETPEIAIEIPPYRMPQLSNLLMKTCLRTGQFLLEAIPWVLVGIIIVNVLYALRITEFMSRVSSPLLGWWLGLPEEAIYPLIIGFLRKDVATGLLAPLRDANVMNVYQIVTTVTILVIYFPCAATFAVFLKELGIRDTAKSTAIMLIFAFGVGGLLHFLFSLFS</sequence>
<feature type="transmembrane region" description="Helical" evidence="1">
    <location>
        <begin position="220"/>
        <end position="242"/>
    </location>
</feature>
<keyword evidence="1" id="KW-0812">Transmembrane</keyword>
<dbReference type="InterPro" id="IPR011640">
    <property type="entry name" value="Fe2_transport_prot_B_C"/>
</dbReference>
<feature type="transmembrane region" description="Helical" evidence="1">
    <location>
        <begin position="179"/>
        <end position="200"/>
    </location>
</feature>
<feature type="domain" description="Nucleoside transporter/FeoB GTPase Gate" evidence="3">
    <location>
        <begin position="186"/>
        <end position="280"/>
    </location>
</feature>
<feature type="domain" description="Nucleoside transporter/FeoB GTPase Gate" evidence="3">
    <location>
        <begin position="342"/>
        <end position="443"/>
    </location>
</feature>
<feature type="transmembrane region" description="Helical" evidence="1">
    <location>
        <begin position="414"/>
        <end position="438"/>
    </location>
</feature>
<feature type="transmembrane region" description="Helical" evidence="1">
    <location>
        <begin position="340"/>
        <end position="361"/>
    </location>
</feature>
<dbReference type="GO" id="GO:0005886">
    <property type="term" value="C:plasma membrane"/>
    <property type="evidence" value="ECO:0007669"/>
    <property type="project" value="TreeGrafter"/>
</dbReference>